<feature type="transmembrane region" description="Helical" evidence="7">
    <location>
        <begin position="201"/>
        <end position="226"/>
    </location>
</feature>
<keyword evidence="7" id="KW-0830">Ubiquinone</keyword>
<reference evidence="10 11" key="1">
    <citation type="submission" date="2019-02" db="EMBL/GenBank/DDBJ databases">
        <authorList>
            <person name="Manzano-Marin A."/>
            <person name="Manzano-Marin A."/>
        </authorList>
    </citation>
    <scope>NUCLEOTIDE SEQUENCE [LARGE SCALE GENOMIC DNA]</scope>
    <source>
        <strain evidence="10 11">ErCicurtihirsuta</strain>
    </source>
</reference>
<feature type="transmembrane region" description="Helical" evidence="7">
    <location>
        <begin position="35"/>
        <end position="54"/>
    </location>
</feature>
<feature type="transmembrane region" description="Helical" evidence="7">
    <location>
        <begin position="128"/>
        <end position="147"/>
    </location>
</feature>
<dbReference type="Pfam" id="PF00361">
    <property type="entry name" value="Proton_antipo_M"/>
    <property type="match status" value="1"/>
</dbReference>
<evidence type="ECO:0000313" key="10">
    <source>
        <dbReference type="EMBL" id="VFP78446.1"/>
    </source>
</evidence>
<feature type="transmembrane region" description="Helical" evidence="7">
    <location>
        <begin position="74"/>
        <end position="93"/>
    </location>
</feature>
<evidence type="ECO:0000256" key="4">
    <source>
        <dbReference type="ARBA" id="ARBA00023136"/>
    </source>
</evidence>
<keyword evidence="7" id="KW-0520">NAD</keyword>
<dbReference type="PANTHER" id="PTHR22773">
    <property type="entry name" value="NADH DEHYDROGENASE"/>
    <property type="match status" value="1"/>
</dbReference>
<keyword evidence="4 7" id="KW-0472">Membrane</keyword>
<evidence type="ECO:0000256" key="7">
    <source>
        <dbReference type="HAMAP-Rule" id="MF_00445"/>
    </source>
</evidence>
<keyword evidence="2 7" id="KW-0812">Transmembrane</keyword>
<keyword evidence="7" id="KW-0813">Transport</keyword>
<dbReference type="RefSeq" id="WP_157991788.1">
    <property type="nucleotide sequence ID" value="NZ_LR217698.1"/>
</dbReference>
<keyword evidence="7" id="KW-0874">Quinone</keyword>
<feature type="transmembrane region" description="Helical" evidence="7">
    <location>
        <begin position="406"/>
        <end position="426"/>
    </location>
</feature>
<dbReference type="EMBL" id="LR217698">
    <property type="protein sequence ID" value="VFP78446.1"/>
    <property type="molecule type" value="Genomic_DNA"/>
</dbReference>
<comment type="subunit">
    <text evidence="7">NDH-1 is composed of 13 different subunits. Subunits NuoA, H, J, K, L, M, N constitute the membrane sector of the complex.</text>
</comment>
<comment type="subcellular location">
    <subcellularLocation>
        <location evidence="7">Cell membrane</location>
        <topology evidence="7">Multi-pass membrane protein</topology>
    </subcellularLocation>
    <subcellularLocation>
        <location evidence="1">Endomembrane system</location>
        <topology evidence="1">Multi-pass membrane protein</topology>
    </subcellularLocation>
    <subcellularLocation>
        <location evidence="8">Membrane</location>
        <topology evidence="8">Multi-pass membrane protein</topology>
    </subcellularLocation>
</comment>
<name>A0A451CZ65_9GAMM</name>
<proteinExistence type="inferred from homology"/>
<accession>A0A451CZ65</accession>
<comment type="subunit">
    <text evidence="6">Composed of 13 different subunits. Subunits NuoA, H, J, K, L, M, N constitute the membrane sector of the complex.</text>
</comment>
<keyword evidence="7" id="KW-1278">Translocase</keyword>
<evidence type="ECO:0000256" key="2">
    <source>
        <dbReference type="ARBA" id="ARBA00022692"/>
    </source>
</evidence>
<gene>
    <name evidence="7 10" type="primary">nuoN</name>
    <name evidence="10" type="ORF">ERCICURT3053_069</name>
</gene>
<evidence type="ECO:0000313" key="11">
    <source>
        <dbReference type="Proteomes" id="UP000294364"/>
    </source>
</evidence>
<dbReference type="GO" id="GO:0005886">
    <property type="term" value="C:plasma membrane"/>
    <property type="evidence" value="ECO:0007669"/>
    <property type="project" value="UniProtKB-SubCell"/>
</dbReference>
<dbReference type="GO" id="GO:0012505">
    <property type="term" value="C:endomembrane system"/>
    <property type="evidence" value="ECO:0007669"/>
    <property type="project" value="UniProtKB-SubCell"/>
</dbReference>
<evidence type="ECO:0000256" key="8">
    <source>
        <dbReference type="RuleBase" id="RU000320"/>
    </source>
</evidence>
<dbReference type="OrthoDB" id="9768329at2"/>
<evidence type="ECO:0000256" key="5">
    <source>
        <dbReference type="ARBA" id="ARBA00025189"/>
    </source>
</evidence>
<feature type="transmembrane region" description="Helical" evidence="7">
    <location>
        <begin position="371"/>
        <end position="394"/>
    </location>
</feature>
<feature type="transmembrane region" description="Helical" evidence="7">
    <location>
        <begin position="447"/>
        <end position="471"/>
    </location>
</feature>
<feature type="transmembrane region" description="Helical" evidence="7">
    <location>
        <begin position="105"/>
        <end position="122"/>
    </location>
</feature>
<dbReference type="GO" id="GO:0050136">
    <property type="term" value="F:NADH dehydrogenase (quinone) (non-electrogenic) activity"/>
    <property type="evidence" value="ECO:0007669"/>
    <property type="project" value="UniProtKB-UniRule"/>
</dbReference>
<dbReference type="NCBIfam" id="NF004439">
    <property type="entry name" value="PRK05777.1-1"/>
    <property type="match status" value="1"/>
</dbReference>
<keyword evidence="3 7" id="KW-1133">Transmembrane helix</keyword>
<feature type="transmembrane region" description="Helical" evidence="7">
    <location>
        <begin position="265"/>
        <end position="285"/>
    </location>
</feature>
<dbReference type="InterPro" id="IPR001750">
    <property type="entry name" value="ND/Mrp_TM"/>
</dbReference>
<dbReference type="GO" id="GO:0042773">
    <property type="term" value="P:ATP synthesis coupled electron transport"/>
    <property type="evidence" value="ECO:0007669"/>
    <property type="project" value="InterPro"/>
</dbReference>
<keyword evidence="7" id="KW-1003">Cell membrane</keyword>
<evidence type="ECO:0000256" key="3">
    <source>
        <dbReference type="ARBA" id="ARBA00022989"/>
    </source>
</evidence>
<feature type="transmembrane region" description="Helical" evidence="7">
    <location>
        <begin position="6"/>
        <end position="28"/>
    </location>
</feature>
<evidence type="ECO:0000259" key="9">
    <source>
        <dbReference type="Pfam" id="PF00361"/>
    </source>
</evidence>
<evidence type="ECO:0000256" key="6">
    <source>
        <dbReference type="ARBA" id="ARBA00025811"/>
    </source>
</evidence>
<dbReference type="HAMAP" id="MF_00445">
    <property type="entry name" value="NDH1_NuoN_1"/>
    <property type="match status" value="1"/>
</dbReference>
<organism evidence="10 11">
    <name type="scientific">Candidatus Erwinia haradaeae</name>
    <dbReference type="NCBI Taxonomy" id="1922217"/>
    <lineage>
        <taxon>Bacteria</taxon>
        <taxon>Pseudomonadati</taxon>
        <taxon>Pseudomonadota</taxon>
        <taxon>Gammaproteobacteria</taxon>
        <taxon>Enterobacterales</taxon>
        <taxon>Erwiniaceae</taxon>
        <taxon>Erwinia</taxon>
    </lineage>
</organism>
<dbReference type="GO" id="GO:0048038">
    <property type="term" value="F:quinone binding"/>
    <property type="evidence" value="ECO:0007669"/>
    <property type="project" value="UniProtKB-KW"/>
</dbReference>
<dbReference type="GO" id="GO:0008137">
    <property type="term" value="F:NADH dehydrogenase (ubiquinone) activity"/>
    <property type="evidence" value="ECO:0007669"/>
    <property type="project" value="InterPro"/>
</dbReference>
<feature type="domain" description="NADH:quinone oxidoreductase/Mrp antiporter transmembrane" evidence="9">
    <location>
        <begin position="122"/>
        <end position="420"/>
    </location>
</feature>
<feature type="transmembrane region" description="Helical" evidence="7">
    <location>
        <begin position="328"/>
        <end position="350"/>
    </location>
</feature>
<keyword evidence="10" id="KW-0560">Oxidoreductase</keyword>
<comment type="catalytic activity">
    <reaction evidence="7">
        <text>a quinone + NADH + 5 H(+)(in) = a quinol + NAD(+) + 4 H(+)(out)</text>
        <dbReference type="Rhea" id="RHEA:57888"/>
        <dbReference type="ChEBI" id="CHEBI:15378"/>
        <dbReference type="ChEBI" id="CHEBI:24646"/>
        <dbReference type="ChEBI" id="CHEBI:57540"/>
        <dbReference type="ChEBI" id="CHEBI:57945"/>
        <dbReference type="ChEBI" id="CHEBI:132124"/>
    </reaction>
</comment>
<dbReference type="EC" id="7.1.1.-" evidence="7"/>
<feature type="transmembrane region" description="Helical" evidence="7">
    <location>
        <begin position="238"/>
        <end position="259"/>
    </location>
</feature>
<protein>
    <recommendedName>
        <fullName evidence="7">NADH-quinone oxidoreductase subunit N</fullName>
        <ecNumber evidence="7">7.1.1.-</ecNumber>
    </recommendedName>
    <alternativeName>
        <fullName evidence="7">NADH dehydrogenase I subunit N</fullName>
    </alternativeName>
    <alternativeName>
        <fullName evidence="7">NDH-1 subunit N</fullName>
    </alternativeName>
</protein>
<dbReference type="InterPro" id="IPR010096">
    <property type="entry name" value="NADH-Q_OxRdtase_suN/2"/>
</dbReference>
<dbReference type="NCBIfam" id="TIGR01770">
    <property type="entry name" value="NDH_I_N"/>
    <property type="match status" value="1"/>
</dbReference>
<comment type="function">
    <text evidence="7">NDH-1 shuttles electrons from NADH, via FMN and iron-sulfur (Fe-S) centers, to quinones in the respiratory chain. The immediate electron acceptor for the enzyme in this species is believed to be ubiquinone. Couples the redox reaction to proton translocation (for every two electrons transferred, four hydrogen ions are translocated across the cytoplasmic membrane), and thus conserves the redox energy in a proton gradient.</text>
</comment>
<evidence type="ECO:0000256" key="1">
    <source>
        <dbReference type="ARBA" id="ARBA00004127"/>
    </source>
</evidence>
<dbReference type="Proteomes" id="UP000294364">
    <property type="component" value="Chromosome"/>
</dbReference>
<feature type="transmembrane region" description="Helical" evidence="7">
    <location>
        <begin position="159"/>
        <end position="181"/>
    </location>
</feature>
<comment type="similarity">
    <text evidence="7">Belongs to the complex I subunit 2 family.</text>
</comment>
<comment type="function">
    <text evidence="5">NDH-1 shuttles electrons from NADH, via FMN and iron-sulfur (Fe-S) centers, to quinones in the respiratory chain. Couples the redox reaction to proton translocation (for every two electrons transferred, four hydrogen ions are translocated across the cytoplasmic membrane), and thus conserves the redox energy in a proton gradient.</text>
</comment>
<dbReference type="AlphaFoldDB" id="A0A451CZ65"/>
<sequence>MTIVTQQLTMLLPLLILGIGVVIILLTISLKRNHFITLTLAVSSLILSLCSLYFITSSREEEIIPFFQIDYHSIFYTVLVILASLSTCIFSYRWLVFYPGNREEFYLLVLLSTLGAVVLTFSNHLISLFIGIELMSLPLFGLVGYTIPNLRSLEASLKYTILSVAASSFLLFGVALIYSYTGSFSFKNLGADANCSLLAQPFLMVGFGCMFVSFCFKLSLAPFHLWTPDVYEGAPTPVVNFLASASKIAIFCVLMRLFISSPLMHIQVIRIAFSILSVASILCGNLMASRQSNIKRLLGYSSVSHLGYLLLPLIALEFSQIAQEAVRFYFVGYLVNSIGLFGLINVISTSSVDSHNPLLDDFRGLFWRDPLLAGIMTIMMLSLAGIPMTAGFIGKFYVIVVSLGAHLWWLISALILGSIIGVYSYFRVIVSLYMVSSNILKPSCSSTNWVFTSSGVVVIVSIVLVLLYGVYPQSLILLV</sequence>